<organism evidence="1 2">
    <name type="scientific">Iocasia fonsfrigidae</name>
    <dbReference type="NCBI Taxonomy" id="2682810"/>
    <lineage>
        <taxon>Bacteria</taxon>
        <taxon>Bacillati</taxon>
        <taxon>Bacillota</taxon>
        <taxon>Clostridia</taxon>
        <taxon>Halanaerobiales</taxon>
        <taxon>Halanaerobiaceae</taxon>
        <taxon>Iocasia</taxon>
    </lineage>
</organism>
<sequence>MTLTFINNVKKERDEIEQEFILQIDKVIDNKNDKELSKLILELTNRAEEFRKKYVLCK</sequence>
<keyword evidence="2" id="KW-1185">Reference proteome</keyword>
<dbReference type="RefSeq" id="WP_230869419.1">
    <property type="nucleotide sequence ID" value="NZ_CP046640.1"/>
</dbReference>
<dbReference type="EMBL" id="CP046640">
    <property type="protein sequence ID" value="QTL97817.1"/>
    <property type="molecule type" value="Genomic_DNA"/>
</dbReference>
<name>A0A8A7KG00_9FIRM</name>
<evidence type="ECO:0000313" key="1">
    <source>
        <dbReference type="EMBL" id="QTL97817.1"/>
    </source>
</evidence>
<evidence type="ECO:0000313" key="2">
    <source>
        <dbReference type="Proteomes" id="UP000665020"/>
    </source>
</evidence>
<protein>
    <submittedName>
        <fullName evidence="1">Uncharacterized protein</fullName>
    </submittedName>
</protein>
<proteinExistence type="predicted"/>
<accession>A0A8A7KG00</accession>
<dbReference type="KEGG" id="ifn:GM661_07365"/>
<gene>
    <name evidence="1" type="ORF">GM661_07365</name>
</gene>
<reference evidence="1" key="1">
    <citation type="submission" date="2019-12" db="EMBL/GenBank/DDBJ databases">
        <authorList>
            <person name="zhang j."/>
            <person name="sun C.M."/>
        </authorList>
    </citation>
    <scope>NUCLEOTIDE SEQUENCE</scope>
    <source>
        <strain evidence="1">NS-1</strain>
    </source>
</reference>
<dbReference type="Proteomes" id="UP000665020">
    <property type="component" value="Chromosome"/>
</dbReference>
<dbReference type="AlphaFoldDB" id="A0A8A7KG00"/>